<feature type="non-terminal residue" evidence="3">
    <location>
        <position position="1"/>
    </location>
</feature>
<reference evidence="3 4" key="1">
    <citation type="journal article" date="2013" name="BMC Genomics">
        <title>The miniature genome of a carnivorous plant Genlisea aurea contains a low number of genes and short non-coding sequences.</title>
        <authorList>
            <person name="Leushkin E.V."/>
            <person name="Sutormin R.A."/>
            <person name="Nabieva E.R."/>
            <person name="Penin A.A."/>
            <person name="Kondrashov A.S."/>
            <person name="Logacheva M.D."/>
        </authorList>
    </citation>
    <scope>NUCLEOTIDE SEQUENCE [LARGE SCALE GENOMIC DNA]</scope>
</reference>
<feature type="non-terminal residue" evidence="3">
    <location>
        <position position="233"/>
    </location>
</feature>
<dbReference type="Pfam" id="PF13456">
    <property type="entry name" value="RVT_3"/>
    <property type="match status" value="1"/>
</dbReference>
<dbReference type="Proteomes" id="UP000015453">
    <property type="component" value="Unassembled WGS sequence"/>
</dbReference>
<sequence>LDSSTAELRAAAALQRRELMDAETVEDDFDFALELQLQEAINASLALQQLPAAAVGDVPRPSAVREEKRYVDVLSDELRRLEQELEDKAISETVFKELRSDLNRRIHDYNVAVEISKIPDAEWKNWGNNFARPLGEGTSQGSSSNETFRIYSKGLVETETQNRVPVGGIGIGICDSGDRLLFEKRMPLKCHGTSRQYLELRALIEALNVAMELELKRVMFYCDYFPVFQYVSI</sequence>
<feature type="coiled-coil region" evidence="1">
    <location>
        <begin position="64"/>
        <end position="91"/>
    </location>
</feature>
<dbReference type="AlphaFoldDB" id="S8CG39"/>
<dbReference type="InterPro" id="IPR002156">
    <property type="entry name" value="RNaseH_domain"/>
</dbReference>
<keyword evidence="1" id="KW-0175">Coiled coil</keyword>
<comment type="caution">
    <text evidence="3">The sequence shown here is derived from an EMBL/GenBank/DDBJ whole genome shotgun (WGS) entry which is preliminary data.</text>
</comment>
<dbReference type="InterPro" id="IPR036397">
    <property type="entry name" value="RNaseH_sf"/>
</dbReference>
<dbReference type="InterPro" id="IPR012337">
    <property type="entry name" value="RNaseH-like_sf"/>
</dbReference>
<organism evidence="3 4">
    <name type="scientific">Genlisea aurea</name>
    <dbReference type="NCBI Taxonomy" id="192259"/>
    <lineage>
        <taxon>Eukaryota</taxon>
        <taxon>Viridiplantae</taxon>
        <taxon>Streptophyta</taxon>
        <taxon>Embryophyta</taxon>
        <taxon>Tracheophyta</taxon>
        <taxon>Spermatophyta</taxon>
        <taxon>Magnoliopsida</taxon>
        <taxon>eudicotyledons</taxon>
        <taxon>Gunneridae</taxon>
        <taxon>Pentapetalae</taxon>
        <taxon>asterids</taxon>
        <taxon>lamiids</taxon>
        <taxon>Lamiales</taxon>
        <taxon>Lentibulariaceae</taxon>
        <taxon>Genlisea</taxon>
    </lineage>
</organism>
<evidence type="ECO:0000313" key="4">
    <source>
        <dbReference type="Proteomes" id="UP000015453"/>
    </source>
</evidence>
<proteinExistence type="predicted"/>
<name>S8CG39_9LAMI</name>
<keyword evidence="4" id="KW-1185">Reference proteome</keyword>
<gene>
    <name evidence="3" type="ORF">M569_11274</name>
</gene>
<accession>S8CG39</accession>
<evidence type="ECO:0000313" key="3">
    <source>
        <dbReference type="EMBL" id="EPS63511.1"/>
    </source>
</evidence>
<feature type="domain" description="RNase H type-1" evidence="2">
    <location>
        <begin position="161"/>
        <end position="231"/>
    </location>
</feature>
<dbReference type="SUPFAM" id="SSF53098">
    <property type="entry name" value="Ribonuclease H-like"/>
    <property type="match status" value="1"/>
</dbReference>
<dbReference type="OrthoDB" id="9977870at2759"/>
<dbReference type="GO" id="GO:0003676">
    <property type="term" value="F:nucleic acid binding"/>
    <property type="evidence" value="ECO:0007669"/>
    <property type="project" value="InterPro"/>
</dbReference>
<evidence type="ECO:0000256" key="1">
    <source>
        <dbReference type="SAM" id="Coils"/>
    </source>
</evidence>
<dbReference type="GO" id="GO:0004523">
    <property type="term" value="F:RNA-DNA hybrid ribonuclease activity"/>
    <property type="evidence" value="ECO:0007669"/>
    <property type="project" value="InterPro"/>
</dbReference>
<protein>
    <recommendedName>
        <fullName evidence="2">RNase H type-1 domain-containing protein</fullName>
    </recommendedName>
</protein>
<dbReference type="EMBL" id="AUSU01005437">
    <property type="protein sequence ID" value="EPS63511.1"/>
    <property type="molecule type" value="Genomic_DNA"/>
</dbReference>
<dbReference type="Gene3D" id="3.30.420.10">
    <property type="entry name" value="Ribonuclease H-like superfamily/Ribonuclease H"/>
    <property type="match status" value="1"/>
</dbReference>
<evidence type="ECO:0000259" key="2">
    <source>
        <dbReference type="Pfam" id="PF13456"/>
    </source>
</evidence>